<dbReference type="PANTHER" id="PTHR26451:SF847">
    <property type="entry name" value="ODORANT RECEPTOR-RELATED"/>
    <property type="match status" value="1"/>
</dbReference>
<keyword evidence="8 14" id="KW-0472">Membrane</keyword>
<keyword evidence="5 14" id="KW-0552">Olfaction</keyword>
<keyword evidence="12 13" id="KW-0807">Transducer</keyword>
<dbReference type="GO" id="GO:0004930">
    <property type="term" value="F:G protein-coupled receptor activity"/>
    <property type="evidence" value="ECO:0007669"/>
    <property type="project" value="UniProtKB-KW"/>
</dbReference>
<dbReference type="PANTHER" id="PTHR26451">
    <property type="entry name" value="G_PROTEIN_RECEP_F1_2 DOMAIN-CONTAINING PROTEIN"/>
    <property type="match status" value="1"/>
</dbReference>
<reference evidence="16 17" key="1">
    <citation type="journal article" date="2011" name="Genome Biol. Evol.">
        <title>Integration of the genetic map and genome assembly of fugu facilitates insights into distinct features of genome evolution in teleosts and mammals.</title>
        <authorList>
            <person name="Kai W."/>
            <person name="Kikuchi K."/>
            <person name="Tohari S."/>
            <person name="Chew A.K."/>
            <person name="Tay A."/>
            <person name="Fujiwara A."/>
            <person name="Hosoya S."/>
            <person name="Suetake H."/>
            <person name="Naruse K."/>
            <person name="Brenner S."/>
            <person name="Suzuki Y."/>
            <person name="Venkatesh B."/>
        </authorList>
    </citation>
    <scope>NUCLEOTIDE SEQUENCE [LARGE SCALE GENOMIC DNA]</scope>
</reference>
<dbReference type="Ensembl" id="ENSTRUT00000005789.3">
    <property type="protein sequence ID" value="ENSTRUP00000005754.3"/>
    <property type="gene ID" value="ENSTRUG00000002486.3"/>
</dbReference>
<keyword evidence="9" id="KW-1015">Disulfide bond</keyword>
<dbReference type="Gene3D" id="1.20.1070.10">
    <property type="entry name" value="Rhodopsin 7-helix transmembrane proteins"/>
    <property type="match status" value="1"/>
</dbReference>
<dbReference type="AlphaFoldDB" id="H2S033"/>
<evidence type="ECO:0000313" key="16">
    <source>
        <dbReference type="Ensembl" id="ENSTRUP00000005754.3"/>
    </source>
</evidence>
<keyword evidence="10 13" id="KW-0675">Receptor</keyword>
<keyword evidence="2 14" id="KW-1003">Cell membrane</keyword>
<dbReference type="GO" id="GO:0004984">
    <property type="term" value="F:olfactory receptor activity"/>
    <property type="evidence" value="ECO:0007669"/>
    <property type="project" value="InterPro"/>
</dbReference>
<evidence type="ECO:0000256" key="5">
    <source>
        <dbReference type="ARBA" id="ARBA00022725"/>
    </source>
</evidence>
<dbReference type="InterPro" id="IPR017452">
    <property type="entry name" value="GPCR_Rhodpsn_7TM"/>
</dbReference>
<feature type="domain" description="G-protein coupled receptors family 1 profile" evidence="15">
    <location>
        <begin position="39"/>
        <end position="287"/>
    </location>
</feature>
<evidence type="ECO:0000256" key="14">
    <source>
        <dbReference type="RuleBase" id="RU363047"/>
    </source>
</evidence>
<evidence type="ECO:0000256" key="9">
    <source>
        <dbReference type="ARBA" id="ARBA00023157"/>
    </source>
</evidence>
<evidence type="ECO:0000313" key="17">
    <source>
        <dbReference type="Proteomes" id="UP000005226"/>
    </source>
</evidence>
<evidence type="ECO:0000259" key="15">
    <source>
        <dbReference type="PROSITE" id="PS50262"/>
    </source>
</evidence>
<comment type="similarity">
    <text evidence="13">Belongs to the G-protein coupled receptor 1 family.</text>
</comment>
<evidence type="ECO:0000256" key="7">
    <source>
        <dbReference type="ARBA" id="ARBA00023040"/>
    </source>
</evidence>
<evidence type="ECO:0000256" key="4">
    <source>
        <dbReference type="ARBA" id="ARBA00022692"/>
    </source>
</evidence>
<dbReference type="SUPFAM" id="SSF81321">
    <property type="entry name" value="Family A G protein-coupled receptor-like"/>
    <property type="match status" value="1"/>
</dbReference>
<name>H2S033_TAKRU</name>
<sequence length="319" mass="37283">MDNRANVTYITIEGYVELQKYRYLYFVIMLTAYILIICSNSTIVFLICFHRNLHEPMYVLIAALLINSVLYSTAIYPKLLIDFLSEEQTITYSVCLFQWFMFYSLAGSEFLLLAVMAYDRYVAICKPLQYSAIMRRRTVTIFLLLAWIAPTAQVAVPTIMNANRKLCNFIFKGIICNSTMFNLHCQRSETFNIYGLMVLVNLVIVPVMFILFSYARILLISYQSSKEVRKKAAQTCLPHLMILINFSCLTVYDVLLLRLNTVVPKTVHFLITLQIIMYHPLFNPIVYGFKMKEISKRLKKLFGKKRFWIKCRPEHHILA</sequence>
<keyword evidence="7 13" id="KW-0297">G-protein coupled receptor</keyword>
<dbReference type="GeneTree" id="ENSGT01030000234640"/>
<reference evidence="16" key="2">
    <citation type="submission" date="2025-08" db="UniProtKB">
        <authorList>
            <consortium name="Ensembl"/>
        </authorList>
    </citation>
    <scope>IDENTIFICATION</scope>
</reference>
<dbReference type="OMA" id="CYSIAGS"/>
<evidence type="ECO:0000256" key="2">
    <source>
        <dbReference type="ARBA" id="ARBA00022475"/>
    </source>
</evidence>
<keyword evidence="6 14" id="KW-1133">Transmembrane helix</keyword>
<feature type="transmembrane region" description="Helical" evidence="14">
    <location>
        <begin position="96"/>
        <end position="118"/>
    </location>
</feature>
<keyword evidence="4 13" id="KW-0812">Transmembrane</keyword>
<proteinExistence type="inferred from homology"/>
<feature type="transmembrane region" description="Helical" evidence="14">
    <location>
        <begin position="193"/>
        <end position="215"/>
    </location>
</feature>
<feature type="transmembrane region" description="Helical" evidence="14">
    <location>
        <begin position="23"/>
        <end position="49"/>
    </location>
</feature>
<feature type="transmembrane region" description="Helical" evidence="14">
    <location>
        <begin position="139"/>
        <end position="160"/>
    </location>
</feature>
<feature type="transmembrane region" description="Helical" evidence="14">
    <location>
        <begin position="236"/>
        <end position="255"/>
    </location>
</feature>
<keyword evidence="11" id="KW-0325">Glycoprotein</keyword>
<dbReference type="InParanoid" id="H2S033"/>
<dbReference type="FunFam" id="1.20.1070.10:FF:000024">
    <property type="entry name" value="Olfactory receptor"/>
    <property type="match status" value="1"/>
</dbReference>
<dbReference type="GO" id="GO:0005549">
    <property type="term" value="F:odorant binding"/>
    <property type="evidence" value="ECO:0007669"/>
    <property type="project" value="TreeGrafter"/>
</dbReference>
<protein>
    <recommendedName>
        <fullName evidence="14">Olfactory receptor</fullName>
    </recommendedName>
</protein>
<feature type="transmembrane region" description="Helical" evidence="14">
    <location>
        <begin position="56"/>
        <end position="76"/>
    </location>
</feature>
<keyword evidence="3 14" id="KW-0716">Sensory transduction</keyword>
<dbReference type="PROSITE" id="PS50262">
    <property type="entry name" value="G_PROTEIN_RECEP_F1_2"/>
    <property type="match status" value="1"/>
</dbReference>
<dbReference type="InterPro" id="IPR000276">
    <property type="entry name" value="GPCR_Rhodpsn"/>
</dbReference>
<evidence type="ECO:0000256" key="3">
    <source>
        <dbReference type="ARBA" id="ARBA00022606"/>
    </source>
</evidence>
<dbReference type="GO" id="GO:0005886">
    <property type="term" value="C:plasma membrane"/>
    <property type="evidence" value="ECO:0007669"/>
    <property type="project" value="UniProtKB-SubCell"/>
</dbReference>
<comment type="subcellular location">
    <subcellularLocation>
        <location evidence="1 14">Cell membrane</location>
        <topology evidence="1 14">Multi-pass membrane protein</topology>
    </subcellularLocation>
</comment>
<dbReference type="Proteomes" id="UP000005226">
    <property type="component" value="Chromosome 1"/>
</dbReference>
<reference evidence="16" key="3">
    <citation type="submission" date="2025-09" db="UniProtKB">
        <authorList>
            <consortium name="Ensembl"/>
        </authorList>
    </citation>
    <scope>IDENTIFICATION</scope>
</reference>
<dbReference type="PRINTS" id="PR00237">
    <property type="entry name" value="GPCRRHODOPSN"/>
</dbReference>
<keyword evidence="17" id="KW-1185">Reference proteome</keyword>
<accession>H2S033</accession>
<evidence type="ECO:0000256" key="6">
    <source>
        <dbReference type="ARBA" id="ARBA00022989"/>
    </source>
</evidence>
<evidence type="ECO:0000256" key="12">
    <source>
        <dbReference type="ARBA" id="ARBA00023224"/>
    </source>
</evidence>
<evidence type="ECO:0000256" key="1">
    <source>
        <dbReference type="ARBA" id="ARBA00004651"/>
    </source>
</evidence>
<dbReference type="InterPro" id="IPR000725">
    <property type="entry name" value="Olfact_rcpt"/>
</dbReference>
<evidence type="ECO:0000256" key="11">
    <source>
        <dbReference type="ARBA" id="ARBA00023180"/>
    </source>
</evidence>
<dbReference type="PROSITE" id="PS00237">
    <property type="entry name" value="G_PROTEIN_RECEP_F1_1"/>
    <property type="match status" value="1"/>
</dbReference>
<dbReference type="Pfam" id="PF13853">
    <property type="entry name" value="7tm_4"/>
    <property type="match status" value="1"/>
</dbReference>
<evidence type="ECO:0000256" key="10">
    <source>
        <dbReference type="ARBA" id="ARBA00023170"/>
    </source>
</evidence>
<dbReference type="HOGENOM" id="CLU_012526_0_1_1"/>
<evidence type="ECO:0000256" key="8">
    <source>
        <dbReference type="ARBA" id="ARBA00023136"/>
    </source>
</evidence>
<dbReference type="PRINTS" id="PR00245">
    <property type="entry name" value="OLFACTORYR"/>
</dbReference>
<feature type="transmembrane region" description="Helical" evidence="14">
    <location>
        <begin position="267"/>
        <end position="289"/>
    </location>
</feature>
<dbReference type="InterPro" id="IPR052921">
    <property type="entry name" value="GPCR1_Superfamily_Member"/>
</dbReference>
<organism evidence="16 17">
    <name type="scientific">Takifugu rubripes</name>
    <name type="common">Japanese pufferfish</name>
    <name type="synonym">Fugu rubripes</name>
    <dbReference type="NCBI Taxonomy" id="31033"/>
    <lineage>
        <taxon>Eukaryota</taxon>
        <taxon>Metazoa</taxon>
        <taxon>Chordata</taxon>
        <taxon>Craniata</taxon>
        <taxon>Vertebrata</taxon>
        <taxon>Euteleostomi</taxon>
        <taxon>Actinopterygii</taxon>
        <taxon>Neopterygii</taxon>
        <taxon>Teleostei</taxon>
        <taxon>Neoteleostei</taxon>
        <taxon>Acanthomorphata</taxon>
        <taxon>Eupercaria</taxon>
        <taxon>Tetraodontiformes</taxon>
        <taxon>Tetradontoidea</taxon>
        <taxon>Tetraodontidae</taxon>
        <taxon>Takifugu</taxon>
    </lineage>
</organism>
<evidence type="ECO:0000256" key="13">
    <source>
        <dbReference type="RuleBase" id="RU000688"/>
    </source>
</evidence>